<comment type="caution">
    <text evidence="2">The sequence shown here is derived from an EMBL/GenBank/DDBJ whole genome shotgun (WGS) entry which is preliminary data.</text>
</comment>
<gene>
    <name evidence="2" type="ORF">EVAR_101157_1</name>
</gene>
<protein>
    <submittedName>
        <fullName evidence="2">Uncharacterized protein</fullName>
    </submittedName>
</protein>
<name>A0A4C2ADV1_EUMVA</name>
<keyword evidence="3" id="KW-1185">Reference proteome</keyword>
<dbReference type="OrthoDB" id="1720422at2759"/>
<evidence type="ECO:0000256" key="1">
    <source>
        <dbReference type="SAM" id="MobiDB-lite"/>
    </source>
</evidence>
<dbReference type="Proteomes" id="UP000299102">
    <property type="component" value="Unassembled WGS sequence"/>
</dbReference>
<sequence length="86" mass="9434">SVLKKACSAQLTKPESINSINENDGIFINLSRLHSCTDDHDNCHDEEAQPTADNNDDILIGPWRASTSDVRGYHKETLVRAPSCPG</sequence>
<proteinExistence type="predicted"/>
<feature type="non-terminal residue" evidence="2">
    <location>
        <position position="1"/>
    </location>
</feature>
<accession>A0A4C2ADV1</accession>
<dbReference type="AlphaFoldDB" id="A0A4C2ADV1"/>
<dbReference type="EMBL" id="BGZK01002945">
    <property type="protein sequence ID" value="GBP97513.1"/>
    <property type="molecule type" value="Genomic_DNA"/>
</dbReference>
<evidence type="ECO:0000313" key="3">
    <source>
        <dbReference type="Proteomes" id="UP000299102"/>
    </source>
</evidence>
<reference evidence="2 3" key="1">
    <citation type="journal article" date="2019" name="Commun. Biol.">
        <title>The bagworm genome reveals a unique fibroin gene that provides high tensile strength.</title>
        <authorList>
            <person name="Kono N."/>
            <person name="Nakamura H."/>
            <person name="Ohtoshi R."/>
            <person name="Tomita M."/>
            <person name="Numata K."/>
            <person name="Arakawa K."/>
        </authorList>
    </citation>
    <scope>NUCLEOTIDE SEQUENCE [LARGE SCALE GENOMIC DNA]</scope>
</reference>
<evidence type="ECO:0000313" key="2">
    <source>
        <dbReference type="EMBL" id="GBP97513.1"/>
    </source>
</evidence>
<feature type="region of interest" description="Disordered" evidence="1">
    <location>
        <begin position="41"/>
        <end position="60"/>
    </location>
</feature>
<organism evidence="2 3">
    <name type="scientific">Eumeta variegata</name>
    <name type="common">Bagworm moth</name>
    <name type="synonym">Eumeta japonica</name>
    <dbReference type="NCBI Taxonomy" id="151549"/>
    <lineage>
        <taxon>Eukaryota</taxon>
        <taxon>Metazoa</taxon>
        <taxon>Ecdysozoa</taxon>
        <taxon>Arthropoda</taxon>
        <taxon>Hexapoda</taxon>
        <taxon>Insecta</taxon>
        <taxon>Pterygota</taxon>
        <taxon>Neoptera</taxon>
        <taxon>Endopterygota</taxon>
        <taxon>Lepidoptera</taxon>
        <taxon>Glossata</taxon>
        <taxon>Ditrysia</taxon>
        <taxon>Tineoidea</taxon>
        <taxon>Psychidae</taxon>
        <taxon>Oiketicinae</taxon>
        <taxon>Eumeta</taxon>
    </lineage>
</organism>